<sequence>MYGYDADAESLRSLDSRASCESADSRVGLLSGYVEPAGAAVDGGPAHGDAALRVADLELIMAHQARMPCMGAQRVVLSGAKRRDMQMATLASTVGRMARLRYADQDCASVHDRRASDIEGFFDRLDRLAVDELSVQRFAVHADGAFLEPHQQQSPQRQQQQQQQPSPQGLACP</sequence>
<protein>
    <submittedName>
        <fullName evidence="2">Uncharacterized protein</fullName>
    </submittedName>
</protein>
<keyword evidence="3" id="KW-1185">Reference proteome</keyword>
<evidence type="ECO:0000256" key="1">
    <source>
        <dbReference type="SAM" id="MobiDB-lite"/>
    </source>
</evidence>
<dbReference type="OrthoDB" id="66510at2759"/>
<dbReference type="AlphaFoldDB" id="A0A9W7YEL8"/>
<accession>A0A9W7YEL8</accession>
<name>A0A9W7YEL8_9FUNG</name>
<dbReference type="Proteomes" id="UP001143981">
    <property type="component" value="Unassembled WGS sequence"/>
</dbReference>
<proteinExistence type="predicted"/>
<evidence type="ECO:0000313" key="2">
    <source>
        <dbReference type="EMBL" id="KAJ1730381.1"/>
    </source>
</evidence>
<feature type="compositionally biased region" description="Low complexity" evidence="1">
    <location>
        <begin position="151"/>
        <end position="173"/>
    </location>
</feature>
<dbReference type="EMBL" id="JANBOI010000462">
    <property type="protein sequence ID" value="KAJ1730381.1"/>
    <property type="molecule type" value="Genomic_DNA"/>
</dbReference>
<reference evidence="2" key="1">
    <citation type="submission" date="2022-07" db="EMBL/GenBank/DDBJ databases">
        <title>Phylogenomic reconstructions and comparative analyses of Kickxellomycotina fungi.</title>
        <authorList>
            <person name="Reynolds N.K."/>
            <person name="Stajich J.E."/>
            <person name="Barry K."/>
            <person name="Grigoriev I.V."/>
            <person name="Crous P."/>
            <person name="Smith M.E."/>
        </authorList>
    </citation>
    <scope>NUCLEOTIDE SEQUENCE</scope>
    <source>
        <strain evidence="2">BCRC 34381</strain>
    </source>
</reference>
<feature type="region of interest" description="Disordered" evidence="1">
    <location>
        <begin position="149"/>
        <end position="173"/>
    </location>
</feature>
<evidence type="ECO:0000313" key="3">
    <source>
        <dbReference type="Proteomes" id="UP001143981"/>
    </source>
</evidence>
<gene>
    <name evidence="2" type="ORF">LPJ61_003041</name>
</gene>
<comment type="caution">
    <text evidence="2">The sequence shown here is derived from an EMBL/GenBank/DDBJ whole genome shotgun (WGS) entry which is preliminary data.</text>
</comment>
<organism evidence="2 3">
    <name type="scientific">Coemansia biformis</name>
    <dbReference type="NCBI Taxonomy" id="1286918"/>
    <lineage>
        <taxon>Eukaryota</taxon>
        <taxon>Fungi</taxon>
        <taxon>Fungi incertae sedis</taxon>
        <taxon>Zoopagomycota</taxon>
        <taxon>Kickxellomycotina</taxon>
        <taxon>Kickxellomycetes</taxon>
        <taxon>Kickxellales</taxon>
        <taxon>Kickxellaceae</taxon>
        <taxon>Coemansia</taxon>
    </lineage>
</organism>